<accession>A0A7M2YX30</accession>
<dbReference type="RefSeq" id="WP_181813469.1">
    <property type="nucleotide sequence ID" value="NZ_QQZY01000003.1"/>
</dbReference>
<reference evidence="2" key="2">
    <citation type="journal article" date="2019" name="MicrobiologyOpen">
        <title>High-quality draft genome sequence of Gaiella occulta isolated from a 150 meter deep mineral water borehole and comparison with the genome sequences of other deep-branching lineages of the phylum Actinobacteria.</title>
        <authorList>
            <person name="Severino R."/>
            <person name="Froufe H.J.C."/>
            <person name="Barroso C."/>
            <person name="Albuquerque L."/>
            <person name="Lobo-da-Cunha A."/>
            <person name="da Costa M.S."/>
            <person name="Egas C."/>
        </authorList>
    </citation>
    <scope>NUCLEOTIDE SEQUENCE [LARGE SCALE GENOMIC DNA]</scope>
    <source>
        <strain evidence="2">F2-233</strain>
    </source>
</reference>
<dbReference type="PANTHER" id="PTHR48228">
    <property type="entry name" value="SUCCINYL-COA--D-CITRAMALATE COA-TRANSFERASE"/>
    <property type="match status" value="1"/>
</dbReference>
<dbReference type="Gene3D" id="3.30.1540.10">
    <property type="entry name" value="formyl-coa transferase, domain 3"/>
    <property type="match status" value="1"/>
</dbReference>
<organism evidence="1 2">
    <name type="scientific">Gaiella occulta</name>
    <dbReference type="NCBI Taxonomy" id="1002870"/>
    <lineage>
        <taxon>Bacteria</taxon>
        <taxon>Bacillati</taxon>
        <taxon>Actinomycetota</taxon>
        <taxon>Thermoleophilia</taxon>
        <taxon>Gaiellales</taxon>
        <taxon>Gaiellaceae</taxon>
        <taxon>Gaiella</taxon>
    </lineage>
</organism>
<dbReference type="Pfam" id="PF02515">
    <property type="entry name" value="CoA_transf_3"/>
    <property type="match status" value="1"/>
</dbReference>
<proteinExistence type="predicted"/>
<dbReference type="InterPro" id="IPR044855">
    <property type="entry name" value="CoA-Trfase_III_dom3_sf"/>
</dbReference>
<comment type="caution">
    <text evidence="1">The sequence shown here is derived from an EMBL/GenBank/DDBJ whole genome shotgun (WGS) entry which is preliminary data.</text>
</comment>
<dbReference type="InterPro" id="IPR050509">
    <property type="entry name" value="CoA-transferase_III"/>
</dbReference>
<evidence type="ECO:0000313" key="2">
    <source>
        <dbReference type="Proteomes" id="UP000254134"/>
    </source>
</evidence>
<dbReference type="Proteomes" id="UP000254134">
    <property type="component" value="Unassembled WGS sequence"/>
</dbReference>
<dbReference type="PANTHER" id="PTHR48228:SF5">
    <property type="entry name" value="ALPHA-METHYLACYL-COA RACEMASE"/>
    <property type="match status" value="1"/>
</dbReference>
<keyword evidence="1" id="KW-0808">Transferase</keyword>
<dbReference type="InterPro" id="IPR023606">
    <property type="entry name" value="CoA-Trfase_III_dom_1_sf"/>
</dbReference>
<dbReference type="InterPro" id="IPR003673">
    <property type="entry name" value="CoA-Trfase_fam_III"/>
</dbReference>
<reference evidence="1 2" key="1">
    <citation type="submission" date="2018-07" db="EMBL/GenBank/DDBJ databases">
        <title>High-quality-draft genome sequence of Gaiella occulta.</title>
        <authorList>
            <person name="Severino R."/>
            <person name="Froufe H.J.C."/>
            <person name="Rainey F.A."/>
            <person name="Barroso C."/>
            <person name="Albuquerque L."/>
            <person name="Lobo-Da-Cunha A."/>
            <person name="Da Costa M.S."/>
            <person name="Egas C."/>
        </authorList>
    </citation>
    <scope>NUCLEOTIDE SEQUENCE [LARGE SCALE GENOMIC DNA]</scope>
    <source>
        <strain evidence="1 2">F2-233</strain>
    </source>
</reference>
<dbReference type="EMBL" id="QQZY01000003">
    <property type="protein sequence ID" value="RDI74682.1"/>
    <property type="molecule type" value="Genomic_DNA"/>
</dbReference>
<dbReference type="GO" id="GO:0016740">
    <property type="term" value="F:transferase activity"/>
    <property type="evidence" value="ECO:0007669"/>
    <property type="project" value="UniProtKB-KW"/>
</dbReference>
<sequence length="325" mass="34603">MLAAAQPLAGTLVAELTRYLPGAYAGRELARLGARVVRMEAPDGDPMRRSAPAWDRALRRGKESVVCDLKTDAAFARALCARADVVLEGFRPGVAARLGVGPEDVPARVVYCSITGFGSTGPHAARAGHDLNYLGWAGALEDTAPASPPLQIADLAAGALGAVTEILAALVRRARTGEGARIEISMTHRAHDLVEHRLGGDPVPRMLTGGLACYRVYEAADGRHLTVAALEPKFFIRLCELAGRPELAGRQFDDDQERLAGELAALFASRPLAEWLALFDREDVCAGPVWTRAEAADVFGSRDAADEDVALGAHTEAWRGELDLP</sequence>
<keyword evidence="2" id="KW-1185">Reference proteome</keyword>
<dbReference type="AlphaFoldDB" id="A0A7M2YX30"/>
<name>A0A7M2YX30_9ACTN</name>
<dbReference type="SUPFAM" id="SSF89796">
    <property type="entry name" value="CoA-transferase family III (CaiB/BaiF)"/>
    <property type="match status" value="1"/>
</dbReference>
<dbReference type="Gene3D" id="3.40.50.10540">
    <property type="entry name" value="Crotonobetainyl-coa:carnitine coa-transferase, domain 1"/>
    <property type="match status" value="1"/>
</dbReference>
<protein>
    <submittedName>
        <fullName evidence="1">Putative acyl-CoA transferases/carnitine dehydratase</fullName>
    </submittedName>
</protein>
<gene>
    <name evidence="1" type="ORF">Gocc_1571</name>
</gene>
<evidence type="ECO:0000313" key="1">
    <source>
        <dbReference type="EMBL" id="RDI74682.1"/>
    </source>
</evidence>